<dbReference type="Proteomes" id="UP001595973">
    <property type="component" value="Unassembled WGS sequence"/>
</dbReference>
<keyword evidence="2" id="KW-0969">Cilium</keyword>
<comment type="caution">
    <text evidence="2">The sequence shown here is derived from an EMBL/GenBank/DDBJ whole genome shotgun (WGS) entry which is preliminary data.</text>
</comment>
<gene>
    <name evidence="2" type="ORF">ACFO5X_05540</name>
</gene>
<dbReference type="SUPFAM" id="SSF140566">
    <property type="entry name" value="FlgN-like"/>
    <property type="match status" value="1"/>
</dbReference>
<organism evidence="2 3">
    <name type="scientific">Seohaeicola nanhaiensis</name>
    <dbReference type="NCBI Taxonomy" id="1387282"/>
    <lineage>
        <taxon>Bacteria</taxon>
        <taxon>Pseudomonadati</taxon>
        <taxon>Pseudomonadota</taxon>
        <taxon>Alphaproteobacteria</taxon>
        <taxon>Rhodobacterales</taxon>
        <taxon>Roseobacteraceae</taxon>
        <taxon>Seohaeicola</taxon>
    </lineage>
</organism>
<proteinExistence type="predicted"/>
<accession>A0ABV9KEJ6</accession>
<keyword evidence="2" id="KW-0282">Flagellum</keyword>
<dbReference type="InterPro" id="IPR036679">
    <property type="entry name" value="FlgN-like_sf"/>
</dbReference>
<evidence type="ECO:0000313" key="2">
    <source>
        <dbReference type="EMBL" id="MFC4668011.1"/>
    </source>
</evidence>
<reference evidence="3" key="1">
    <citation type="journal article" date="2019" name="Int. J. Syst. Evol. Microbiol.">
        <title>The Global Catalogue of Microorganisms (GCM) 10K type strain sequencing project: providing services to taxonomists for standard genome sequencing and annotation.</title>
        <authorList>
            <consortium name="The Broad Institute Genomics Platform"/>
            <consortium name="The Broad Institute Genome Sequencing Center for Infectious Disease"/>
            <person name="Wu L."/>
            <person name="Ma J."/>
        </authorList>
    </citation>
    <scope>NUCLEOTIDE SEQUENCE [LARGE SCALE GENOMIC DNA]</scope>
    <source>
        <strain evidence="3">CGMCC 4.7283</strain>
    </source>
</reference>
<evidence type="ECO:0000313" key="3">
    <source>
        <dbReference type="Proteomes" id="UP001595973"/>
    </source>
</evidence>
<keyword evidence="2" id="KW-0966">Cell projection</keyword>
<feature type="region of interest" description="Disordered" evidence="1">
    <location>
        <begin position="99"/>
        <end position="119"/>
    </location>
</feature>
<protein>
    <submittedName>
        <fullName evidence="2">Flagellar biosynthesis protein FlgN</fullName>
    </submittedName>
</protein>
<evidence type="ECO:0000256" key="1">
    <source>
        <dbReference type="SAM" id="MobiDB-lite"/>
    </source>
</evidence>
<sequence>MSHETAQAVIDELDQLLDRERQALLTGDLDQVARIVELKETLIRQINDLDAGERADVAEVRSKLTRNQALLNSALEGIRAVADRMADLRRVRQSLETYDKSGRKTRHITQSGGQVERRA</sequence>
<dbReference type="RefSeq" id="WP_380716245.1">
    <property type="nucleotide sequence ID" value="NZ_JBHSGI010000002.1"/>
</dbReference>
<name>A0ABV9KEJ6_9RHOB</name>
<dbReference type="EMBL" id="JBHSGI010000002">
    <property type="protein sequence ID" value="MFC4668011.1"/>
    <property type="molecule type" value="Genomic_DNA"/>
</dbReference>
<keyword evidence="3" id="KW-1185">Reference proteome</keyword>
<dbReference type="Gene3D" id="1.20.58.300">
    <property type="entry name" value="FlgN-like"/>
    <property type="match status" value="1"/>
</dbReference>